<dbReference type="EMBL" id="CAAALY010289447">
    <property type="protein sequence ID" value="VEL44094.1"/>
    <property type="molecule type" value="Genomic_DNA"/>
</dbReference>
<dbReference type="Proteomes" id="UP000784294">
    <property type="component" value="Unassembled WGS sequence"/>
</dbReference>
<evidence type="ECO:0000313" key="2">
    <source>
        <dbReference type="Proteomes" id="UP000784294"/>
    </source>
</evidence>
<sequence length="100" mass="11023">MKQSNLAPHRKGDLATRRNDPVRLLERMIGQLVVGTTFGRRWRISRPSSFGRTNGHVGVVVERTVEGWASGRTRVEWNGGKGCVGWAVLVDRVVGADKVG</sequence>
<organism evidence="1 2">
    <name type="scientific">Protopolystoma xenopodis</name>
    <dbReference type="NCBI Taxonomy" id="117903"/>
    <lineage>
        <taxon>Eukaryota</taxon>
        <taxon>Metazoa</taxon>
        <taxon>Spiralia</taxon>
        <taxon>Lophotrochozoa</taxon>
        <taxon>Platyhelminthes</taxon>
        <taxon>Monogenea</taxon>
        <taxon>Polyopisthocotylea</taxon>
        <taxon>Polystomatidea</taxon>
        <taxon>Polystomatidae</taxon>
        <taxon>Protopolystoma</taxon>
    </lineage>
</organism>
<evidence type="ECO:0000313" key="1">
    <source>
        <dbReference type="EMBL" id="VEL44094.1"/>
    </source>
</evidence>
<name>A0A3S5ASD3_9PLAT</name>
<keyword evidence="2" id="KW-1185">Reference proteome</keyword>
<reference evidence="1" key="1">
    <citation type="submission" date="2018-11" db="EMBL/GenBank/DDBJ databases">
        <authorList>
            <consortium name="Pathogen Informatics"/>
        </authorList>
    </citation>
    <scope>NUCLEOTIDE SEQUENCE</scope>
</reference>
<accession>A0A3S5ASD3</accession>
<protein>
    <submittedName>
        <fullName evidence="1">Uncharacterized protein</fullName>
    </submittedName>
</protein>
<proteinExistence type="predicted"/>
<gene>
    <name evidence="1" type="ORF">PXEA_LOCUS37534</name>
</gene>
<dbReference type="AlphaFoldDB" id="A0A3S5ASD3"/>
<comment type="caution">
    <text evidence="1">The sequence shown here is derived from an EMBL/GenBank/DDBJ whole genome shotgun (WGS) entry which is preliminary data.</text>
</comment>